<organism evidence="1 2">
    <name type="scientific">Streptacidiphilus fuscans</name>
    <dbReference type="NCBI Taxonomy" id="2789292"/>
    <lineage>
        <taxon>Bacteria</taxon>
        <taxon>Bacillati</taxon>
        <taxon>Actinomycetota</taxon>
        <taxon>Actinomycetes</taxon>
        <taxon>Kitasatosporales</taxon>
        <taxon>Streptomycetaceae</taxon>
        <taxon>Streptacidiphilus</taxon>
    </lineage>
</organism>
<protein>
    <submittedName>
        <fullName evidence="1">Uncharacterized protein</fullName>
    </submittedName>
</protein>
<name>A0A931B049_9ACTN</name>
<dbReference type="Proteomes" id="UP000657385">
    <property type="component" value="Unassembled WGS sequence"/>
</dbReference>
<dbReference type="EMBL" id="JADPRT010000001">
    <property type="protein sequence ID" value="MBF9066481.1"/>
    <property type="molecule type" value="Genomic_DNA"/>
</dbReference>
<evidence type="ECO:0000313" key="2">
    <source>
        <dbReference type="Proteomes" id="UP000657385"/>
    </source>
</evidence>
<accession>A0A931B049</accession>
<sequence length="115" mass="11885">MTVLEFVASKDPDAVKGGNSESQLIYPAGLLILVPSLGTCPTSCLRGSHYSTSPERMNSGAGFFRIGVTSLACCTPDGRKAAGVRLMHVTGPADPMAVIVIDPGSCCRPSATTIE</sequence>
<evidence type="ECO:0000313" key="1">
    <source>
        <dbReference type="EMBL" id="MBF9066481.1"/>
    </source>
</evidence>
<reference evidence="1" key="1">
    <citation type="submission" date="2020-11" db="EMBL/GenBank/DDBJ databases">
        <title>Isolation and identification of active actinomycetes.</title>
        <authorList>
            <person name="Yu B."/>
        </authorList>
    </citation>
    <scope>NUCLEOTIDE SEQUENCE</scope>
    <source>
        <strain evidence="1">NEAU-YB345</strain>
    </source>
</reference>
<comment type="caution">
    <text evidence="1">The sequence shown here is derived from an EMBL/GenBank/DDBJ whole genome shotgun (WGS) entry which is preliminary data.</text>
</comment>
<dbReference type="AlphaFoldDB" id="A0A931B049"/>
<keyword evidence="2" id="KW-1185">Reference proteome</keyword>
<gene>
    <name evidence="1" type="ORF">I2501_00335</name>
</gene>
<proteinExistence type="predicted"/>
<dbReference type="RefSeq" id="WP_196191685.1">
    <property type="nucleotide sequence ID" value="NZ_JADPRT010000001.1"/>
</dbReference>